<comment type="caution">
    <text evidence="6">The sequence shown here is derived from an EMBL/GenBank/DDBJ whole genome shotgun (WGS) entry which is preliminary data.</text>
</comment>
<dbReference type="CDD" id="cd00381">
    <property type="entry name" value="IMPDH"/>
    <property type="match status" value="1"/>
</dbReference>
<dbReference type="InterPro" id="IPR050139">
    <property type="entry name" value="GMP_reductase"/>
</dbReference>
<dbReference type="Gene3D" id="3.20.20.70">
    <property type="entry name" value="Aldolase class I"/>
    <property type="match status" value="1"/>
</dbReference>
<sequence>MGKSETWPEITGVNPCGITYDDVLLVPQRDTKIASRRLPDLSVSLGPYNLTKPIIASPMDTITGEKMVRLMHEMGAIAVLPRGDLTRNGKLCRKFTRAKIRCIYAIGLKNALEEAKAYKKWGAKVILIDVAHGGMSQVVKAAKEIGERLKLTVMAGNIASFSQAQEYKKAGLKIARVGVGCGGLCITRLVAGAGVPQLSAIFDTSASGLQIVADGGIRRPADFAKAIAAGADLVMIGSMLAGTDETPGKVIGGRKEVRGQASEAYMKDNDVELGEFRAAEGISTMVKVKGSARHVINDLAAGLRSAMSYTGAKTIREFQQKAEFVLVTKSAQIENQPHILSL</sequence>
<feature type="domain" description="IMP dehydrogenase/GMP reductase" evidence="5">
    <location>
        <begin position="17"/>
        <end position="338"/>
    </location>
</feature>
<keyword evidence="4" id="KW-0560">Oxidoreductase</keyword>
<proteinExistence type="predicted"/>
<dbReference type="InterPro" id="IPR013785">
    <property type="entry name" value="Aldolase_TIM"/>
</dbReference>
<dbReference type="SUPFAM" id="SSF51412">
    <property type="entry name" value="Inosine monophosphate dehydrogenase (IMPDH)"/>
    <property type="match status" value="1"/>
</dbReference>
<protein>
    <recommendedName>
        <fullName evidence="2">GMP reductase</fullName>
        <ecNumber evidence="1">1.7.1.7</ecNumber>
    </recommendedName>
</protein>
<dbReference type="PANTHER" id="PTHR43170">
    <property type="entry name" value="GMP REDUCTASE"/>
    <property type="match status" value="1"/>
</dbReference>
<dbReference type="InterPro" id="IPR001093">
    <property type="entry name" value="IMP_DH_GMPRt"/>
</dbReference>
<evidence type="ECO:0000256" key="3">
    <source>
        <dbReference type="ARBA" id="ARBA00022857"/>
    </source>
</evidence>
<reference evidence="6 7" key="1">
    <citation type="journal article" date="2015" name="Nature">
        <title>rRNA introns, odd ribosomes, and small enigmatic genomes across a large radiation of phyla.</title>
        <authorList>
            <person name="Brown C.T."/>
            <person name="Hug L.A."/>
            <person name="Thomas B.C."/>
            <person name="Sharon I."/>
            <person name="Castelle C.J."/>
            <person name="Singh A."/>
            <person name="Wilkins M.J."/>
            <person name="Williams K.H."/>
            <person name="Banfield J.F."/>
        </authorList>
    </citation>
    <scope>NUCLEOTIDE SEQUENCE [LARGE SCALE GENOMIC DNA]</scope>
</reference>
<dbReference type="SMART" id="SM01240">
    <property type="entry name" value="IMPDH"/>
    <property type="match status" value="1"/>
</dbReference>
<dbReference type="Pfam" id="PF00478">
    <property type="entry name" value="IMPDH"/>
    <property type="match status" value="1"/>
</dbReference>
<dbReference type="AlphaFoldDB" id="A0A0G1U4C2"/>
<keyword evidence="3" id="KW-0521">NADP</keyword>
<dbReference type="Proteomes" id="UP000033860">
    <property type="component" value="Unassembled WGS sequence"/>
</dbReference>
<dbReference type="EMBL" id="LCNT01000004">
    <property type="protein sequence ID" value="KKU61158.1"/>
    <property type="molecule type" value="Genomic_DNA"/>
</dbReference>
<evidence type="ECO:0000313" key="6">
    <source>
        <dbReference type="EMBL" id="KKU61158.1"/>
    </source>
</evidence>
<organism evidence="6 7">
    <name type="scientific">Candidatus Beckwithbacteria bacterium GW2011_GWB1_47_15</name>
    <dbReference type="NCBI Taxonomy" id="1618371"/>
    <lineage>
        <taxon>Bacteria</taxon>
        <taxon>Candidatus Beckwithiibacteriota</taxon>
    </lineage>
</organism>
<evidence type="ECO:0000259" key="5">
    <source>
        <dbReference type="Pfam" id="PF00478"/>
    </source>
</evidence>
<dbReference type="EC" id="1.7.1.7" evidence="1"/>
<evidence type="ECO:0000256" key="4">
    <source>
        <dbReference type="ARBA" id="ARBA00023002"/>
    </source>
</evidence>
<evidence type="ECO:0000256" key="1">
    <source>
        <dbReference type="ARBA" id="ARBA00012678"/>
    </source>
</evidence>
<accession>A0A0G1U4C2</accession>
<dbReference type="PANTHER" id="PTHR43170:SF5">
    <property type="entry name" value="GMP REDUCTASE"/>
    <property type="match status" value="1"/>
</dbReference>
<gene>
    <name evidence="6" type="ORF">UX85_C0004G0080</name>
</gene>
<dbReference type="GO" id="GO:0003920">
    <property type="term" value="F:GMP reductase activity"/>
    <property type="evidence" value="ECO:0007669"/>
    <property type="project" value="UniProtKB-EC"/>
</dbReference>
<evidence type="ECO:0000313" key="7">
    <source>
        <dbReference type="Proteomes" id="UP000033860"/>
    </source>
</evidence>
<dbReference type="PATRIC" id="fig|1618371.3.peg.664"/>
<evidence type="ECO:0000256" key="2">
    <source>
        <dbReference type="ARBA" id="ARBA00015800"/>
    </source>
</evidence>
<name>A0A0G1U4C2_9BACT</name>